<dbReference type="InterPro" id="IPR001845">
    <property type="entry name" value="HTH_ArsR_DNA-bd_dom"/>
</dbReference>
<dbReference type="PANTHER" id="PTHR33154:SF33">
    <property type="entry name" value="TRANSCRIPTIONAL REPRESSOR SDPR"/>
    <property type="match status" value="1"/>
</dbReference>
<feature type="compositionally biased region" description="Basic and acidic residues" evidence="4">
    <location>
        <begin position="94"/>
        <end position="104"/>
    </location>
</feature>
<dbReference type="PROSITE" id="PS50987">
    <property type="entry name" value="HTH_ARSR_2"/>
    <property type="match status" value="1"/>
</dbReference>
<dbReference type="Proteomes" id="UP001157069">
    <property type="component" value="Unassembled WGS sequence"/>
</dbReference>
<dbReference type="SMART" id="SM00418">
    <property type="entry name" value="HTH_ARSR"/>
    <property type="match status" value="1"/>
</dbReference>
<feature type="domain" description="HTH arsR-type" evidence="5">
    <location>
        <begin position="1"/>
        <end position="80"/>
    </location>
</feature>
<protein>
    <submittedName>
        <fullName evidence="6">Transcriptional regulator, ArsR family protein</fullName>
    </submittedName>
</protein>
<evidence type="ECO:0000256" key="3">
    <source>
        <dbReference type="ARBA" id="ARBA00023163"/>
    </source>
</evidence>
<keyword evidence="3" id="KW-0804">Transcription</keyword>
<comment type="caution">
    <text evidence="6">The sequence shown here is derived from an EMBL/GenBank/DDBJ whole genome shotgun (WGS) entry which is preliminary data.</text>
</comment>
<organism evidence="6 7">
    <name type="scientific">Homoserinibacter gongjuensis</name>
    <dbReference type="NCBI Taxonomy" id="1162968"/>
    <lineage>
        <taxon>Bacteria</taxon>
        <taxon>Bacillati</taxon>
        <taxon>Actinomycetota</taxon>
        <taxon>Actinomycetes</taxon>
        <taxon>Micrococcales</taxon>
        <taxon>Microbacteriaceae</taxon>
        <taxon>Homoserinibacter</taxon>
    </lineage>
</organism>
<dbReference type="CDD" id="cd00090">
    <property type="entry name" value="HTH_ARSR"/>
    <property type="match status" value="1"/>
</dbReference>
<sequence>MRRLLVQLAAVGEQPAGSLVDGVQRVHTISQPSVSQHLRVLRDAGVLTVRAEGTRRYYALDPDAVGAAQQWLTALLDPLAGLANPLDALATEVARGKREARRTDGGTTASEAAASDDQATA</sequence>
<evidence type="ECO:0000256" key="4">
    <source>
        <dbReference type="SAM" id="MobiDB-lite"/>
    </source>
</evidence>
<dbReference type="InterPro" id="IPR011991">
    <property type="entry name" value="ArsR-like_HTH"/>
</dbReference>
<gene>
    <name evidence="6" type="ORF">GCM10025869_21610</name>
</gene>
<dbReference type="Gene3D" id="1.10.10.10">
    <property type="entry name" value="Winged helix-like DNA-binding domain superfamily/Winged helix DNA-binding domain"/>
    <property type="match status" value="1"/>
</dbReference>
<evidence type="ECO:0000259" key="5">
    <source>
        <dbReference type="PROSITE" id="PS50987"/>
    </source>
</evidence>
<reference evidence="7" key="1">
    <citation type="journal article" date="2019" name="Int. J. Syst. Evol. Microbiol.">
        <title>The Global Catalogue of Microorganisms (GCM) 10K type strain sequencing project: providing services to taxonomists for standard genome sequencing and annotation.</title>
        <authorList>
            <consortium name="The Broad Institute Genomics Platform"/>
            <consortium name="The Broad Institute Genome Sequencing Center for Infectious Disease"/>
            <person name="Wu L."/>
            <person name="Ma J."/>
        </authorList>
    </citation>
    <scope>NUCLEOTIDE SEQUENCE [LARGE SCALE GENOMIC DNA]</scope>
    <source>
        <strain evidence="7">NBRC 108755</strain>
    </source>
</reference>
<evidence type="ECO:0000313" key="7">
    <source>
        <dbReference type="Proteomes" id="UP001157069"/>
    </source>
</evidence>
<evidence type="ECO:0000256" key="1">
    <source>
        <dbReference type="ARBA" id="ARBA00023015"/>
    </source>
</evidence>
<dbReference type="InterPro" id="IPR036390">
    <property type="entry name" value="WH_DNA-bd_sf"/>
</dbReference>
<evidence type="ECO:0000313" key="6">
    <source>
        <dbReference type="EMBL" id="GMA91632.1"/>
    </source>
</evidence>
<proteinExistence type="predicted"/>
<dbReference type="PRINTS" id="PR00778">
    <property type="entry name" value="HTHARSR"/>
</dbReference>
<dbReference type="SUPFAM" id="SSF46785">
    <property type="entry name" value="Winged helix' DNA-binding domain"/>
    <property type="match status" value="1"/>
</dbReference>
<dbReference type="EMBL" id="BSVA01000001">
    <property type="protein sequence ID" value="GMA91632.1"/>
    <property type="molecule type" value="Genomic_DNA"/>
</dbReference>
<dbReference type="Pfam" id="PF01022">
    <property type="entry name" value="HTH_5"/>
    <property type="match status" value="1"/>
</dbReference>
<dbReference type="InterPro" id="IPR036388">
    <property type="entry name" value="WH-like_DNA-bd_sf"/>
</dbReference>
<evidence type="ECO:0000256" key="2">
    <source>
        <dbReference type="ARBA" id="ARBA00023125"/>
    </source>
</evidence>
<keyword evidence="1" id="KW-0805">Transcription regulation</keyword>
<name>A0ABQ6JTL5_9MICO</name>
<accession>A0ABQ6JTL5</accession>
<dbReference type="PANTHER" id="PTHR33154">
    <property type="entry name" value="TRANSCRIPTIONAL REGULATOR, ARSR FAMILY"/>
    <property type="match status" value="1"/>
</dbReference>
<keyword evidence="2" id="KW-0238">DNA-binding</keyword>
<feature type="region of interest" description="Disordered" evidence="4">
    <location>
        <begin position="93"/>
        <end position="121"/>
    </location>
</feature>
<keyword evidence="7" id="KW-1185">Reference proteome</keyword>
<dbReference type="InterPro" id="IPR051081">
    <property type="entry name" value="HTH_MetalResp_TranReg"/>
</dbReference>